<dbReference type="EMBL" id="CP014518">
    <property type="protein sequence ID" value="AMM30729.1"/>
    <property type="molecule type" value="Genomic_DNA"/>
</dbReference>
<gene>
    <name evidence="2" type="ORF">SA2016_0024</name>
</gene>
<feature type="transmembrane region" description="Helical" evidence="1">
    <location>
        <begin position="21"/>
        <end position="53"/>
    </location>
</feature>
<dbReference type="AlphaFoldDB" id="A0A126ZU90"/>
<name>A0A126ZU90_9MICC</name>
<dbReference type="KEGG" id="satk:SA2016_0024"/>
<evidence type="ECO:0000313" key="3">
    <source>
        <dbReference type="Proteomes" id="UP000070134"/>
    </source>
</evidence>
<protein>
    <submittedName>
        <fullName evidence="2">Uncharacterized protein</fullName>
    </submittedName>
</protein>
<evidence type="ECO:0000313" key="2">
    <source>
        <dbReference type="EMBL" id="AMM30729.1"/>
    </source>
</evidence>
<accession>A0A126ZU90</accession>
<proteinExistence type="predicted"/>
<keyword evidence="1" id="KW-1133">Transmembrane helix</keyword>
<sequence length="63" mass="6867">MAITSPQTTPLRRRRRRRLKVAGAAAAVLLFVLGIDGTDVCPLLLVLATAWALQANEVRNGRK</sequence>
<dbReference type="Proteomes" id="UP000070134">
    <property type="component" value="Chromosome"/>
</dbReference>
<dbReference type="STRING" id="37927.SA2016_0024"/>
<reference evidence="2 3" key="1">
    <citation type="submission" date="2016-02" db="EMBL/GenBank/DDBJ databases">
        <title>Complete genome of Sinomonas atrocyanea KCTC 3377.</title>
        <authorList>
            <person name="Kim K.M."/>
        </authorList>
    </citation>
    <scope>NUCLEOTIDE SEQUENCE [LARGE SCALE GENOMIC DNA]</scope>
    <source>
        <strain evidence="2 3">KCTC 3377</strain>
    </source>
</reference>
<organism evidence="2 3">
    <name type="scientific">Sinomonas atrocyanea</name>
    <dbReference type="NCBI Taxonomy" id="37927"/>
    <lineage>
        <taxon>Bacteria</taxon>
        <taxon>Bacillati</taxon>
        <taxon>Actinomycetota</taxon>
        <taxon>Actinomycetes</taxon>
        <taxon>Micrococcales</taxon>
        <taxon>Micrococcaceae</taxon>
        <taxon>Sinomonas</taxon>
    </lineage>
</organism>
<evidence type="ECO:0000256" key="1">
    <source>
        <dbReference type="SAM" id="Phobius"/>
    </source>
</evidence>
<keyword evidence="3" id="KW-1185">Reference proteome</keyword>
<keyword evidence="1" id="KW-0812">Transmembrane</keyword>
<dbReference type="RefSeq" id="WP_066494114.1">
    <property type="nucleotide sequence ID" value="NZ_BJMO01000013.1"/>
</dbReference>
<keyword evidence="1" id="KW-0472">Membrane</keyword>